<name>A0AAN8RNC9_9PEZI</name>
<organism evidence="2 3">
    <name type="scientific">Orbilia javanica</name>
    <dbReference type="NCBI Taxonomy" id="47235"/>
    <lineage>
        <taxon>Eukaryota</taxon>
        <taxon>Fungi</taxon>
        <taxon>Dikarya</taxon>
        <taxon>Ascomycota</taxon>
        <taxon>Pezizomycotina</taxon>
        <taxon>Orbiliomycetes</taxon>
        <taxon>Orbiliales</taxon>
        <taxon>Orbiliaceae</taxon>
        <taxon>Orbilia</taxon>
    </lineage>
</organism>
<evidence type="ECO:0000313" key="2">
    <source>
        <dbReference type="EMBL" id="KAK6357193.1"/>
    </source>
</evidence>
<feature type="compositionally biased region" description="Basic and acidic residues" evidence="1">
    <location>
        <begin position="45"/>
        <end position="67"/>
    </location>
</feature>
<protein>
    <submittedName>
        <fullName evidence="2">Uncharacterized protein</fullName>
    </submittedName>
</protein>
<gene>
    <name evidence="2" type="ORF">TWF718_001517</name>
</gene>
<reference evidence="2 3" key="1">
    <citation type="submission" date="2019-10" db="EMBL/GenBank/DDBJ databases">
        <authorList>
            <person name="Palmer J.M."/>
        </authorList>
    </citation>
    <scope>NUCLEOTIDE SEQUENCE [LARGE SCALE GENOMIC DNA]</scope>
    <source>
        <strain evidence="2 3">TWF718</strain>
    </source>
</reference>
<proteinExistence type="predicted"/>
<feature type="region of interest" description="Disordered" evidence="1">
    <location>
        <begin position="1"/>
        <end position="67"/>
    </location>
</feature>
<feature type="compositionally biased region" description="Basic and acidic residues" evidence="1">
    <location>
        <begin position="15"/>
        <end position="27"/>
    </location>
</feature>
<feature type="compositionally biased region" description="Polar residues" evidence="1">
    <location>
        <begin position="1"/>
        <end position="12"/>
    </location>
</feature>
<comment type="caution">
    <text evidence="2">The sequence shown here is derived from an EMBL/GenBank/DDBJ whole genome shotgun (WGS) entry which is preliminary data.</text>
</comment>
<feature type="compositionally biased region" description="Polar residues" evidence="1">
    <location>
        <begin position="28"/>
        <end position="41"/>
    </location>
</feature>
<keyword evidence="3" id="KW-1185">Reference proteome</keyword>
<sequence length="1137" mass="128150">MVDSEGSGSPGRNTAIEKRARYKDAKKNSQNPSTTKSTGTKVNKGFREELKKNKDGGKGKGKEKVKEWNEEELVGHLLDLDSDRFANLTTNSEYDEADEYEEYPESDYSDFDYLGLEDEDVYQRAIDRASKNIFPEGDEDLGIGRDLENNMFLDRGQPINHPVAPVLQAMGLPDKVFSTSSPSFAKIDIKLTTGQGLSGPLRQIWASPSPRHLLTNWDERKPLVDMFPIHMYAAWRLGSIPSAASGLHRLSAIPSQPAAPLEYITIQEIKDAESMTILTRAAELPGRRLTNYRDPMQKENRHAYLFDPKVLSQYQKDSPEGKTIAALLGSQQILSVNRMLKTFPNGLSKAEISSIFLWIDFNNEGSSAMILIELSHKASEAPSTPLRLLGNFKFDSQPPGVDPRLIVTSLRKDPIYHPIEGLITENEPSYFEIKAQYMLESDQSLNFHFYYSRIQNHFIIDDLGQLGETLEESDARKVGSILYSAWIHEAGLKPISSVTLLDLSDTVRSLIENTAGTLGGLILDSRANPEELSVVLQKLGDSQSREAKILQALLGLSGEAFGPFSVAQLAIGIDEEKRALLSLSVNYDQNFQSDSQGIFGDADNFLLMALRRGTRMKSEMEILEPTFLDDELGINLELEDLKLEDQSVYLDGDRGVSFTQKVFSKYKSVPRKPLDCKSQKRPPLFRELESWGQKLKDPKDPESTSYDNLQKEIGQGIAAAFSNRNQFCTFTLMLKRNGDRMQDEWAPLYEDKDAFQFGILNEPGIVVLRSKFSRETDLVDVGDAIWGLWMMVDTATKIHPNEFEKNVKDGKIGLRFVTILQPSDETTESLRKIYRDGRLNMEEVIVFPNQGTALILPPDITTTSENIARRVLLAINGLPEVYAIEDLCRRKFSHPYSILNYRTRVNAVLVKWDGNIPQLVIVLGHFTFKNSRNFEGLTESAFKVVTSLRQRKDLLELTKSGCEIAWSSISSYMFNVLDYTPDGTPPDADSHDPQKHRSLEYSVANIGSFLSCPNDIREFLHKIPWQPSAPESNGASKEITQQEVADLQRLVTEEVTVEDQQAYLKGEIGPKLYKSYQYTRQYHPARYIFHVRGSPYHLIVIVVNDGQSGSSVEAGLPQSTRIERLSRAYYDLFVRTV</sequence>
<dbReference type="EMBL" id="JAVHNR010000001">
    <property type="protein sequence ID" value="KAK6357193.1"/>
    <property type="molecule type" value="Genomic_DNA"/>
</dbReference>
<dbReference type="Proteomes" id="UP001313282">
    <property type="component" value="Unassembled WGS sequence"/>
</dbReference>
<evidence type="ECO:0000256" key="1">
    <source>
        <dbReference type="SAM" id="MobiDB-lite"/>
    </source>
</evidence>
<evidence type="ECO:0000313" key="3">
    <source>
        <dbReference type="Proteomes" id="UP001313282"/>
    </source>
</evidence>
<accession>A0AAN8RNC9</accession>
<dbReference type="AlphaFoldDB" id="A0AAN8RNC9"/>